<dbReference type="EMBL" id="MT141160">
    <property type="protein sequence ID" value="QJA55458.1"/>
    <property type="molecule type" value="Genomic_DNA"/>
</dbReference>
<gene>
    <name evidence="2" type="ORF">MM415B02046_0008</name>
</gene>
<organism evidence="2">
    <name type="scientific">viral metagenome</name>
    <dbReference type="NCBI Taxonomy" id="1070528"/>
    <lineage>
        <taxon>unclassified sequences</taxon>
        <taxon>metagenomes</taxon>
        <taxon>organismal metagenomes</taxon>
    </lineage>
</organism>
<evidence type="ECO:0000313" key="2">
    <source>
        <dbReference type="EMBL" id="QJA55458.1"/>
    </source>
</evidence>
<protein>
    <submittedName>
        <fullName evidence="2">Uncharacterized protein</fullName>
    </submittedName>
</protein>
<reference evidence="2" key="1">
    <citation type="submission" date="2020-03" db="EMBL/GenBank/DDBJ databases">
        <title>The deep terrestrial virosphere.</title>
        <authorList>
            <person name="Holmfeldt K."/>
            <person name="Nilsson E."/>
            <person name="Simone D."/>
            <person name="Lopez-Fernandez M."/>
            <person name="Wu X."/>
            <person name="de Brujin I."/>
            <person name="Lundin D."/>
            <person name="Andersson A."/>
            <person name="Bertilsson S."/>
            <person name="Dopson M."/>
        </authorList>
    </citation>
    <scope>NUCLEOTIDE SEQUENCE</scope>
    <source>
        <strain evidence="2">MM415B02046</strain>
    </source>
</reference>
<evidence type="ECO:0000256" key="1">
    <source>
        <dbReference type="SAM" id="Phobius"/>
    </source>
</evidence>
<keyword evidence="1" id="KW-1133">Transmembrane helix</keyword>
<proteinExistence type="predicted"/>
<dbReference type="AlphaFoldDB" id="A0A6M3IE18"/>
<accession>A0A6M3IE18</accession>
<sequence length="129" mass="14031">MTESMYLWSMGISTAIILGTGGALYGIISGRLGRIEVGQAQISGQATSLIEHVKTQNGRIDRLEADRTRLVDRELLSGMLGRNADQFVVVGEKIAGLQKSLERVERAVFEELVPQVNQLTHLRGGDPVA</sequence>
<name>A0A6M3IE18_9ZZZZ</name>
<keyword evidence="1" id="KW-0812">Transmembrane</keyword>
<feature type="transmembrane region" description="Helical" evidence="1">
    <location>
        <begin position="6"/>
        <end position="28"/>
    </location>
</feature>
<keyword evidence="1" id="KW-0472">Membrane</keyword>